<sequence>PKNSTITTEITSCGPQPKLGDYTLDTEGWELTPYNLCYWHKNFVNINGRAHFYKNSSWHPIVLRCNNPRT</sequence>
<comment type="caution">
    <text evidence="1">The sequence shown here is derived from an EMBL/GenBank/DDBJ whole genome shotgun (WGS) entry which is preliminary data.</text>
</comment>
<accession>A0A164FMC7</accession>
<proteinExistence type="predicted"/>
<evidence type="ECO:0000313" key="1">
    <source>
        <dbReference type="EMBL" id="KZR97938.1"/>
    </source>
</evidence>
<feature type="non-terminal residue" evidence="1">
    <location>
        <position position="1"/>
    </location>
</feature>
<name>A0A164FMC7_9CRUS</name>
<dbReference type="AlphaFoldDB" id="A0A164FMC7"/>
<evidence type="ECO:0000313" key="2">
    <source>
        <dbReference type="Proteomes" id="UP000076858"/>
    </source>
</evidence>
<gene>
    <name evidence="1" type="ORF">APZ42_006919</name>
</gene>
<keyword evidence="2" id="KW-1185">Reference proteome</keyword>
<organism evidence="1 2">
    <name type="scientific">Daphnia magna</name>
    <dbReference type="NCBI Taxonomy" id="35525"/>
    <lineage>
        <taxon>Eukaryota</taxon>
        <taxon>Metazoa</taxon>
        <taxon>Ecdysozoa</taxon>
        <taxon>Arthropoda</taxon>
        <taxon>Crustacea</taxon>
        <taxon>Branchiopoda</taxon>
        <taxon>Diplostraca</taxon>
        <taxon>Cladocera</taxon>
        <taxon>Anomopoda</taxon>
        <taxon>Daphniidae</taxon>
        <taxon>Daphnia</taxon>
    </lineage>
</organism>
<reference evidence="1 2" key="1">
    <citation type="submission" date="2016-03" db="EMBL/GenBank/DDBJ databases">
        <title>EvidentialGene: Evidence-directed Construction of Genes on Genomes.</title>
        <authorList>
            <person name="Gilbert D.G."/>
            <person name="Choi J.-H."/>
            <person name="Mockaitis K."/>
            <person name="Colbourne J."/>
            <person name="Pfrender M."/>
        </authorList>
    </citation>
    <scope>NUCLEOTIDE SEQUENCE [LARGE SCALE GENOMIC DNA]</scope>
    <source>
        <strain evidence="1 2">Xinb3</strain>
        <tissue evidence="1">Complete organism</tissue>
    </source>
</reference>
<dbReference type="Proteomes" id="UP000076858">
    <property type="component" value="Unassembled WGS sequence"/>
</dbReference>
<protein>
    <submittedName>
        <fullName evidence="1">Uncharacterized protein</fullName>
    </submittedName>
</protein>
<dbReference type="EMBL" id="LRGB01019514">
    <property type="protein sequence ID" value="KZR97938.1"/>
    <property type="molecule type" value="Genomic_DNA"/>
</dbReference>